<dbReference type="Pfam" id="PF03224">
    <property type="entry name" value="V-ATPase_H_N"/>
    <property type="match status" value="1"/>
</dbReference>
<name>A0A6A5ZM68_9PLEO</name>
<keyword evidence="4 5" id="KW-0406">Ion transport</keyword>
<dbReference type="FunFam" id="1.25.40.150:FF:000002">
    <property type="entry name" value="V-type proton ATPase subunit H"/>
    <property type="match status" value="1"/>
</dbReference>
<dbReference type="FunFam" id="1.25.10.10:FF:000326">
    <property type="entry name" value="V-type proton ATPase subunit H"/>
    <property type="match status" value="1"/>
</dbReference>
<dbReference type="InterPro" id="IPR011989">
    <property type="entry name" value="ARM-like"/>
</dbReference>
<dbReference type="PANTHER" id="PTHR10698:SF0">
    <property type="entry name" value="V-TYPE PROTON ATPASE SUBUNIT H"/>
    <property type="match status" value="1"/>
</dbReference>
<dbReference type="InterPro" id="IPR038497">
    <property type="entry name" value="ATPase_V1-cplx_hsu_C_sf"/>
</dbReference>
<dbReference type="SUPFAM" id="SSF48371">
    <property type="entry name" value="ARM repeat"/>
    <property type="match status" value="1"/>
</dbReference>
<dbReference type="InterPro" id="IPR016024">
    <property type="entry name" value="ARM-type_fold"/>
</dbReference>
<comment type="similarity">
    <text evidence="1 5">Belongs to the V-ATPase H subunit family.</text>
</comment>
<evidence type="ECO:0000256" key="3">
    <source>
        <dbReference type="ARBA" id="ARBA00022781"/>
    </source>
</evidence>
<organism evidence="7 8">
    <name type="scientific">Lophiotrema nucula</name>
    <dbReference type="NCBI Taxonomy" id="690887"/>
    <lineage>
        <taxon>Eukaryota</taxon>
        <taxon>Fungi</taxon>
        <taxon>Dikarya</taxon>
        <taxon>Ascomycota</taxon>
        <taxon>Pezizomycotina</taxon>
        <taxon>Dothideomycetes</taxon>
        <taxon>Pleosporomycetidae</taxon>
        <taxon>Pleosporales</taxon>
        <taxon>Lophiotremataceae</taxon>
        <taxon>Lophiotrema</taxon>
    </lineage>
</organism>
<evidence type="ECO:0000256" key="4">
    <source>
        <dbReference type="ARBA" id="ARBA00023065"/>
    </source>
</evidence>
<evidence type="ECO:0000313" key="7">
    <source>
        <dbReference type="EMBL" id="KAF2120740.1"/>
    </source>
</evidence>
<dbReference type="GO" id="GO:0000329">
    <property type="term" value="C:fungal-type vacuole membrane"/>
    <property type="evidence" value="ECO:0007669"/>
    <property type="project" value="TreeGrafter"/>
</dbReference>
<evidence type="ECO:0000313" key="8">
    <source>
        <dbReference type="Proteomes" id="UP000799770"/>
    </source>
</evidence>
<comment type="function">
    <text evidence="5">Subunit of the V1 complex of vacuolar(H+)-ATPase (V-ATPase), a multisubunit enzyme composed of a peripheral complex (V1) that hydrolyzes ATP and a membrane integral complex (V0) that translocates protons. V-ATPase is responsible for acidifying and maintaining the pH of intracellular compartments.</text>
</comment>
<dbReference type="PANTHER" id="PTHR10698">
    <property type="entry name" value="V-TYPE PROTON ATPASE SUBUNIT H"/>
    <property type="match status" value="1"/>
</dbReference>
<feature type="domain" description="ATPase V1 complex subunit H C-terminal" evidence="6">
    <location>
        <begin position="357"/>
        <end position="475"/>
    </location>
</feature>
<evidence type="ECO:0000259" key="6">
    <source>
        <dbReference type="Pfam" id="PF11698"/>
    </source>
</evidence>
<dbReference type="Proteomes" id="UP000799770">
    <property type="component" value="Unassembled WGS sequence"/>
</dbReference>
<dbReference type="EMBL" id="ML977313">
    <property type="protein sequence ID" value="KAF2120740.1"/>
    <property type="molecule type" value="Genomic_DNA"/>
</dbReference>
<reference evidence="7" key="1">
    <citation type="journal article" date="2020" name="Stud. Mycol.">
        <title>101 Dothideomycetes genomes: a test case for predicting lifestyles and emergence of pathogens.</title>
        <authorList>
            <person name="Haridas S."/>
            <person name="Albert R."/>
            <person name="Binder M."/>
            <person name="Bloem J."/>
            <person name="Labutti K."/>
            <person name="Salamov A."/>
            <person name="Andreopoulos B."/>
            <person name="Baker S."/>
            <person name="Barry K."/>
            <person name="Bills G."/>
            <person name="Bluhm B."/>
            <person name="Cannon C."/>
            <person name="Castanera R."/>
            <person name="Culley D."/>
            <person name="Daum C."/>
            <person name="Ezra D."/>
            <person name="Gonzalez J."/>
            <person name="Henrissat B."/>
            <person name="Kuo A."/>
            <person name="Liang C."/>
            <person name="Lipzen A."/>
            <person name="Lutzoni F."/>
            <person name="Magnuson J."/>
            <person name="Mondo S."/>
            <person name="Nolan M."/>
            <person name="Ohm R."/>
            <person name="Pangilinan J."/>
            <person name="Park H.-J."/>
            <person name="Ramirez L."/>
            <person name="Alfaro M."/>
            <person name="Sun H."/>
            <person name="Tritt A."/>
            <person name="Yoshinaga Y."/>
            <person name="Zwiers L.-H."/>
            <person name="Turgeon B."/>
            <person name="Goodwin S."/>
            <person name="Spatafora J."/>
            <person name="Crous P."/>
            <person name="Grigoriev I."/>
        </authorList>
    </citation>
    <scope>NUCLEOTIDE SEQUENCE</scope>
    <source>
        <strain evidence="7">CBS 627.86</strain>
    </source>
</reference>
<dbReference type="OrthoDB" id="10263554at2759"/>
<evidence type="ECO:0000256" key="1">
    <source>
        <dbReference type="ARBA" id="ARBA00008613"/>
    </source>
</evidence>
<protein>
    <recommendedName>
        <fullName evidence="5">V-type proton ATPase subunit H</fullName>
    </recommendedName>
</protein>
<dbReference type="InterPro" id="IPR011987">
    <property type="entry name" value="ATPase_V1-cplx_hsu_C"/>
</dbReference>
<dbReference type="GO" id="GO:0046961">
    <property type="term" value="F:proton-transporting ATPase activity, rotational mechanism"/>
    <property type="evidence" value="ECO:0007669"/>
    <property type="project" value="UniProtKB-UniRule"/>
</dbReference>
<keyword evidence="3 5" id="KW-0375">Hydrogen ion transport</keyword>
<gene>
    <name evidence="7" type="ORF">BDV96DRAFT_485182</name>
</gene>
<evidence type="ECO:0000256" key="5">
    <source>
        <dbReference type="PIRNR" id="PIRNR032184"/>
    </source>
</evidence>
<dbReference type="PIRSF" id="PIRSF032184">
    <property type="entry name" value="ATPase_V1_H"/>
    <property type="match status" value="1"/>
</dbReference>
<keyword evidence="2 5" id="KW-0813">Transport</keyword>
<dbReference type="AlphaFoldDB" id="A0A6A5ZM68"/>
<evidence type="ECO:0000256" key="2">
    <source>
        <dbReference type="ARBA" id="ARBA00022448"/>
    </source>
</evidence>
<sequence length="486" mass="54475">MSLDPPHYIFSLQNNIRARPISWEGAVRAKTITDADLKKIKSIDKVRKEQRKQAIEADVDSFVALLLGGSGSQSIFEAAAKRQDIIQYMLVLTSDLIDDIPSLTDALVQHPAPFKPFLPLLKASSNPEEAIPLLTSAVLASLLSYALTQPSKSPSQIDEALPQVFSYLAALGKSTDPGLQDIAVIEYSSVLRSKKSRRLFWKQRKETVDPLFDILRSASGASKDQDSTLWSGGASVRSESTLSGNVGLQLLYHVLLVIWQLSFEGELVGDGLQDEHDIIILYTHLLRISPKEKTTRLLLSTLKNLLDSNRNSLLPTAVLARLPTLLGSLKTRHLTDPDALEDLEALTELLEDYTKTQTTFDEYAAEVQSGHLRWSPPHRNATFWRENARRILEENKGELPRKLAEILSKSWENDKQVLAIGCNDVACLVKEVPEKRSQLEKLGLKGRVMELMQEADETVRWESLRAVGEWLRYSFESNMKSDLPIR</sequence>
<dbReference type="GO" id="GO:0000221">
    <property type="term" value="C:vacuolar proton-transporting V-type ATPase, V1 domain"/>
    <property type="evidence" value="ECO:0007669"/>
    <property type="project" value="UniProtKB-UniRule"/>
</dbReference>
<dbReference type="Gene3D" id="1.25.10.10">
    <property type="entry name" value="Leucine-rich Repeat Variant"/>
    <property type="match status" value="1"/>
</dbReference>
<dbReference type="Pfam" id="PF11698">
    <property type="entry name" value="V-ATPase_H_C"/>
    <property type="match status" value="1"/>
</dbReference>
<proteinExistence type="inferred from homology"/>
<comment type="subunit">
    <text evidence="5">V-ATPase is a heteromultimeric enzyme made up of two complexes: the ATP-hydrolytic V1 complex and the proton translocation V0 complex.</text>
</comment>
<dbReference type="InterPro" id="IPR004908">
    <property type="entry name" value="ATPase_V1-cplx_hsu"/>
</dbReference>
<keyword evidence="8" id="KW-1185">Reference proteome</keyword>
<dbReference type="Gene3D" id="1.25.40.150">
    <property type="entry name" value="V-type ATPase, subunit H, C-terminal domain"/>
    <property type="match status" value="1"/>
</dbReference>
<accession>A0A6A5ZM68</accession>